<dbReference type="EMBL" id="CADCVS010000187">
    <property type="protein sequence ID" value="CAA9489243.1"/>
    <property type="molecule type" value="Genomic_DNA"/>
</dbReference>
<dbReference type="AlphaFoldDB" id="A0A6J4S4P6"/>
<feature type="compositionally biased region" description="Basic residues" evidence="1">
    <location>
        <begin position="27"/>
        <end position="41"/>
    </location>
</feature>
<proteinExistence type="predicted"/>
<sequence>RGGAAGARRLARAGRARGGPRGAHAPRAARGRHRGARAHRV</sequence>
<reference evidence="2" key="1">
    <citation type="submission" date="2020-02" db="EMBL/GenBank/DDBJ databases">
        <authorList>
            <person name="Meier V. D."/>
        </authorList>
    </citation>
    <scope>NUCLEOTIDE SEQUENCE</scope>
    <source>
        <strain evidence="2">AVDCRST_MAG30</strain>
    </source>
</reference>
<name>A0A6J4S4P6_9ACTN</name>
<evidence type="ECO:0000313" key="2">
    <source>
        <dbReference type="EMBL" id="CAA9489243.1"/>
    </source>
</evidence>
<feature type="non-terminal residue" evidence="2">
    <location>
        <position position="41"/>
    </location>
</feature>
<feature type="non-terminal residue" evidence="2">
    <location>
        <position position="1"/>
    </location>
</feature>
<accession>A0A6J4S4P6</accession>
<protein>
    <submittedName>
        <fullName evidence="2">Uncharacterized protein</fullName>
    </submittedName>
</protein>
<organism evidence="2">
    <name type="scientific">uncultured Solirubrobacteraceae bacterium</name>
    <dbReference type="NCBI Taxonomy" id="1162706"/>
    <lineage>
        <taxon>Bacteria</taxon>
        <taxon>Bacillati</taxon>
        <taxon>Actinomycetota</taxon>
        <taxon>Thermoleophilia</taxon>
        <taxon>Solirubrobacterales</taxon>
        <taxon>Solirubrobacteraceae</taxon>
        <taxon>environmental samples</taxon>
    </lineage>
</organism>
<evidence type="ECO:0000256" key="1">
    <source>
        <dbReference type="SAM" id="MobiDB-lite"/>
    </source>
</evidence>
<feature type="region of interest" description="Disordered" evidence="1">
    <location>
        <begin position="1"/>
        <end position="41"/>
    </location>
</feature>
<gene>
    <name evidence="2" type="ORF">AVDCRST_MAG30-1269</name>
</gene>